<evidence type="ECO:0000259" key="4">
    <source>
        <dbReference type="PROSITE" id="PS50212"/>
    </source>
</evidence>
<dbReference type="CDD" id="cd06224">
    <property type="entry name" value="REM"/>
    <property type="match status" value="1"/>
</dbReference>
<dbReference type="AlphaFoldDB" id="A0ABD0TRS5"/>
<dbReference type="Gene3D" id="1.10.840.10">
    <property type="entry name" value="Ras guanine-nucleotide exchange factors catalytic domain"/>
    <property type="match status" value="1"/>
</dbReference>
<dbReference type="GO" id="GO:0005085">
    <property type="term" value="F:guanyl-nucleotide exchange factor activity"/>
    <property type="evidence" value="ECO:0007669"/>
    <property type="project" value="UniProtKB-KW"/>
</dbReference>
<evidence type="ECO:0000256" key="2">
    <source>
        <dbReference type="PROSITE-ProRule" id="PRU00168"/>
    </source>
</evidence>
<evidence type="ECO:0000313" key="5">
    <source>
        <dbReference type="EMBL" id="KAL0852060.1"/>
    </source>
</evidence>
<feature type="domain" description="Ras-GEF" evidence="3">
    <location>
        <begin position="290"/>
        <end position="546"/>
    </location>
</feature>
<dbReference type="PROSITE" id="PS50009">
    <property type="entry name" value="RASGEF_CAT"/>
    <property type="match status" value="1"/>
</dbReference>
<dbReference type="SUPFAM" id="SSF48366">
    <property type="entry name" value="Ras GEF"/>
    <property type="match status" value="1"/>
</dbReference>
<evidence type="ECO:0000256" key="1">
    <source>
        <dbReference type="ARBA" id="ARBA00022658"/>
    </source>
</evidence>
<evidence type="ECO:0000313" key="6">
    <source>
        <dbReference type="EMBL" id="KAL0902423.1"/>
    </source>
</evidence>
<dbReference type="Pfam" id="PF00618">
    <property type="entry name" value="RasGEF_N"/>
    <property type="match status" value="1"/>
</dbReference>
<dbReference type="InterPro" id="IPR036964">
    <property type="entry name" value="RASGEF_cat_dom_sf"/>
</dbReference>
<evidence type="ECO:0000313" key="7">
    <source>
        <dbReference type="Proteomes" id="UP001549920"/>
    </source>
</evidence>
<name>A0ABD0TRS5_LOXSC</name>
<dbReference type="EMBL" id="JBEUOH010000001">
    <property type="protein sequence ID" value="KAL0902423.1"/>
    <property type="molecule type" value="Genomic_DNA"/>
</dbReference>
<dbReference type="PANTHER" id="PTHR23113:SF356">
    <property type="entry name" value="FI05912P-RELATED"/>
    <property type="match status" value="1"/>
</dbReference>
<dbReference type="SMART" id="SM00147">
    <property type="entry name" value="RasGEF"/>
    <property type="match status" value="1"/>
</dbReference>
<comment type="caution">
    <text evidence="5">The sequence shown here is derived from an EMBL/GenBank/DDBJ whole genome shotgun (WGS) entry which is preliminary data.</text>
</comment>
<protein>
    <submittedName>
        <fullName evidence="5">Uncharacterized protein</fullName>
    </submittedName>
</protein>
<dbReference type="InterPro" id="IPR001895">
    <property type="entry name" value="RASGEF_cat_dom"/>
</dbReference>
<accession>A0ABD0TRS5</accession>
<sequence>MAMYYYASKLNEASCSGCNIKVPPAPTEPAPVPPPPTDHAPLPPDPSLLHGTGLSYYDNDDYYSMVRGNKFMTETTCKHIVMNGGINFVATQKVEAPQLASVLAPGVKALSTLPYVNHPADKSDIEYKDGQIISAPLETLVDMLRPGASKSFMFTFLLCSRLFVKPHELLSKLCKRYFKNYDKIGKNEVKDLVEKELNDMIALVRVLNQWTSMFPYDFRDDRVMALVRSITQRCAAEHMASVRLEVSTMLEKLLDKLTALEQYEETLVEIPPVSSVDQLAQGDILTLGLSPVELANQLTVVELHRLSFVGPEEFVQTFAPAQPPQSTSAGGKSAINLHHIETKSTRNLEAYADWFNRLSYLVATDILKSVKSKYRARVIEQWVMTARECFNLGNFNSLMAIISALNMSSITRLKKTWGRTSGVCGQQLRQLELCVEPSGNHARYRAALAAAPTETAVPLLSVTCRDLHFANQGAPSKVAGNRVNFEKCSLLARHVSTQLAARRLTTDEAPAPALPTPHLPVWRFLNDCPTLTENALELTSFEREPPVDHLEKERLKRLRGAT</sequence>
<dbReference type="Proteomes" id="UP001549920">
    <property type="component" value="Unassembled WGS sequence"/>
</dbReference>
<feature type="domain" description="N-terminal Ras-GEF" evidence="4">
    <location>
        <begin position="128"/>
        <end position="258"/>
    </location>
</feature>
<dbReference type="PANTHER" id="PTHR23113">
    <property type="entry name" value="GUANINE NUCLEOTIDE EXCHANGE FACTOR"/>
    <property type="match status" value="1"/>
</dbReference>
<keyword evidence="7" id="KW-1185">Reference proteome</keyword>
<dbReference type="EMBL" id="JBEDNZ010000001">
    <property type="protein sequence ID" value="KAL0852060.1"/>
    <property type="molecule type" value="Genomic_DNA"/>
</dbReference>
<organism evidence="5 8">
    <name type="scientific">Loxostege sticticalis</name>
    <name type="common">Beet webworm moth</name>
    <dbReference type="NCBI Taxonomy" id="481309"/>
    <lineage>
        <taxon>Eukaryota</taxon>
        <taxon>Metazoa</taxon>
        <taxon>Ecdysozoa</taxon>
        <taxon>Arthropoda</taxon>
        <taxon>Hexapoda</taxon>
        <taxon>Insecta</taxon>
        <taxon>Pterygota</taxon>
        <taxon>Neoptera</taxon>
        <taxon>Endopterygota</taxon>
        <taxon>Lepidoptera</taxon>
        <taxon>Glossata</taxon>
        <taxon>Ditrysia</taxon>
        <taxon>Pyraloidea</taxon>
        <taxon>Crambidae</taxon>
        <taxon>Pyraustinae</taxon>
        <taxon>Loxostege</taxon>
    </lineage>
</organism>
<dbReference type="Proteomes" id="UP001549921">
    <property type="component" value="Unassembled WGS sequence"/>
</dbReference>
<evidence type="ECO:0000259" key="3">
    <source>
        <dbReference type="PROSITE" id="PS50009"/>
    </source>
</evidence>
<dbReference type="InterPro" id="IPR023578">
    <property type="entry name" value="Ras_GEF_dom_sf"/>
</dbReference>
<dbReference type="InterPro" id="IPR000651">
    <property type="entry name" value="Ras-like_Gua-exchang_fac_N"/>
</dbReference>
<dbReference type="InterPro" id="IPR008937">
    <property type="entry name" value="Ras-like_GEF"/>
</dbReference>
<dbReference type="PROSITE" id="PS50212">
    <property type="entry name" value="RASGEF_NTER"/>
    <property type="match status" value="1"/>
</dbReference>
<dbReference type="Pfam" id="PF00617">
    <property type="entry name" value="RasGEF"/>
    <property type="match status" value="1"/>
</dbReference>
<dbReference type="Gene3D" id="1.20.870.10">
    <property type="entry name" value="Son of sevenless (SoS) protein Chain: S domain 1"/>
    <property type="match status" value="1"/>
</dbReference>
<evidence type="ECO:0000313" key="8">
    <source>
        <dbReference type="Proteomes" id="UP001549921"/>
    </source>
</evidence>
<keyword evidence="1 2" id="KW-0344">Guanine-nucleotide releasing factor</keyword>
<gene>
    <name evidence="6" type="ORF">ABMA27_000299</name>
    <name evidence="5" type="ORF">ABMA28_000313</name>
</gene>
<proteinExistence type="predicted"/>
<reference evidence="7 8" key="1">
    <citation type="submission" date="2024-06" db="EMBL/GenBank/DDBJ databases">
        <title>A chromosome-level genome assembly of beet webworm, Loxostege sticticalis.</title>
        <authorList>
            <person name="Zhang Y."/>
        </authorList>
    </citation>
    <scope>NUCLEOTIDE SEQUENCE [LARGE SCALE GENOMIC DNA]</scope>
    <source>
        <strain evidence="6">AQ026</strain>
        <strain evidence="5">AQ028</strain>
        <tissue evidence="5">Male pupae</tissue>
        <tissue evidence="6">Whole body</tissue>
    </source>
</reference>